<comment type="caution">
    <text evidence="4">The sequence shown here is derived from an EMBL/GenBank/DDBJ whole genome shotgun (WGS) entry which is preliminary data.</text>
</comment>
<dbReference type="SUPFAM" id="SSF54373">
    <property type="entry name" value="FAD-linked reductases, C-terminal domain"/>
    <property type="match status" value="1"/>
</dbReference>
<evidence type="ECO:0000313" key="4">
    <source>
        <dbReference type="EMBL" id="GAA0542898.1"/>
    </source>
</evidence>
<feature type="domain" description="FAD-binding" evidence="3">
    <location>
        <begin position="5"/>
        <end position="344"/>
    </location>
</feature>
<dbReference type="EMBL" id="BAAAGS010000035">
    <property type="protein sequence ID" value="GAA0542898.1"/>
    <property type="molecule type" value="Genomic_DNA"/>
</dbReference>
<dbReference type="Gene3D" id="3.30.9.10">
    <property type="entry name" value="D-Amino Acid Oxidase, subunit A, domain 2"/>
    <property type="match status" value="1"/>
</dbReference>
<evidence type="ECO:0000259" key="3">
    <source>
        <dbReference type="Pfam" id="PF01494"/>
    </source>
</evidence>
<dbReference type="Proteomes" id="UP001500729">
    <property type="component" value="Unassembled WGS sequence"/>
</dbReference>
<dbReference type="Gene3D" id="3.50.50.60">
    <property type="entry name" value="FAD/NAD(P)-binding domain"/>
    <property type="match status" value="1"/>
</dbReference>
<sequence length="398" mass="43624">MRAVRTRVAVVGAGPSGLLLSHLLHTQGIDSVVLERRSREHVESRVRAGMLEQGVADLIRQAGVGARMDREGFVHDGFELRIGDRRHRVSLTGLTGRTVCMYGQQELVKDLIRARTEAAATLHFGVEDVKLHGLTGDAPVVRCTIDGEPTEITCDFVAGCDGFHGVSRRSVPASALSVYEHEYPFAWLGVLARMPPVASELVYSAHERGFALYSMRTESLSRLYLQVAPDDDGSTWPPELIWKELATRLGPDASEVLRPGPILETSVTRMRGFVAEPMQYGRLFLAGDAAHIVPPTAAKGLNLAVGDVRTLAQAFARWYSSGDRGPLDEYSATCLPAVWRAQEFSAAMTWLLHRPADSTGFTERLRRSRLENLVSSRAAATEFAENYVGVSRDRIAGS</sequence>
<protein>
    <submittedName>
        <fullName evidence="4">4-hydroxybenzoate 3-monooxygenase</fullName>
    </submittedName>
</protein>
<evidence type="ECO:0000313" key="5">
    <source>
        <dbReference type="Proteomes" id="UP001500729"/>
    </source>
</evidence>
<dbReference type="SUPFAM" id="SSF51905">
    <property type="entry name" value="FAD/NAD(P)-binding domain"/>
    <property type="match status" value="1"/>
</dbReference>
<keyword evidence="2" id="KW-0274">FAD</keyword>
<keyword evidence="5" id="KW-1185">Reference proteome</keyword>
<dbReference type="Pfam" id="PF01494">
    <property type="entry name" value="FAD_binding_3"/>
    <property type="match status" value="1"/>
</dbReference>
<dbReference type="PRINTS" id="PR00420">
    <property type="entry name" value="RNGMNOXGNASE"/>
</dbReference>
<dbReference type="InterPro" id="IPR036188">
    <property type="entry name" value="FAD/NAD-bd_sf"/>
</dbReference>
<proteinExistence type="predicted"/>
<dbReference type="InterPro" id="IPR050641">
    <property type="entry name" value="RIFMO-like"/>
</dbReference>
<evidence type="ECO:0000256" key="2">
    <source>
        <dbReference type="ARBA" id="ARBA00022827"/>
    </source>
</evidence>
<reference evidence="4 5" key="1">
    <citation type="journal article" date="2019" name="Int. J. Syst. Evol. Microbiol.">
        <title>The Global Catalogue of Microorganisms (GCM) 10K type strain sequencing project: providing services to taxonomists for standard genome sequencing and annotation.</title>
        <authorList>
            <consortium name="The Broad Institute Genomics Platform"/>
            <consortium name="The Broad Institute Genome Sequencing Center for Infectious Disease"/>
            <person name="Wu L."/>
            <person name="Ma J."/>
        </authorList>
    </citation>
    <scope>NUCLEOTIDE SEQUENCE [LARGE SCALE GENOMIC DNA]</scope>
    <source>
        <strain evidence="4 5">JCM 10303</strain>
    </source>
</reference>
<dbReference type="InterPro" id="IPR002938">
    <property type="entry name" value="FAD-bd"/>
</dbReference>
<dbReference type="PANTHER" id="PTHR43004:SF3">
    <property type="entry name" value="P-HYDROXYBENZOATE HYDROXYLASE"/>
    <property type="match status" value="1"/>
</dbReference>
<dbReference type="RefSeq" id="WP_009946670.1">
    <property type="nucleotide sequence ID" value="NZ_BAAAGS010000035.1"/>
</dbReference>
<dbReference type="NCBIfam" id="NF006091">
    <property type="entry name" value="PRK08243.1"/>
    <property type="match status" value="1"/>
</dbReference>
<keyword evidence="1" id="KW-0285">Flavoprotein</keyword>
<evidence type="ECO:0000256" key="1">
    <source>
        <dbReference type="ARBA" id="ARBA00022630"/>
    </source>
</evidence>
<accession>A0ABN1DGA7</accession>
<gene>
    <name evidence="4" type="ORF">GCM10009533_47370</name>
</gene>
<name>A0ABN1DGA7_SACER</name>
<organism evidence="4 5">
    <name type="scientific">Saccharopolyspora erythraea</name>
    <name type="common">Streptomyces erythraeus</name>
    <dbReference type="NCBI Taxonomy" id="1836"/>
    <lineage>
        <taxon>Bacteria</taxon>
        <taxon>Bacillati</taxon>
        <taxon>Actinomycetota</taxon>
        <taxon>Actinomycetes</taxon>
        <taxon>Pseudonocardiales</taxon>
        <taxon>Pseudonocardiaceae</taxon>
        <taxon>Saccharopolyspora</taxon>
    </lineage>
</organism>
<dbReference type="PANTHER" id="PTHR43004">
    <property type="entry name" value="TRK SYSTEM POTASSIUM UPTAKE PROTEIN"/>
    <property type="match status" value="1"/>
</dbReference>